<evidence type="ECO:0000313" key="2">
    <source>
        <dbReference type="Proteomes" id="UP000051442"/>
    </source>
</evidence>
<dbReference type="STRING" id="1423804.FD14_GL002525"/>
<name>A0A0R2EN33_9LACO</name>
<reference evidence="1 2" key="1">
    <citation type="journal article" date="2015" name="Genome Announc.">
        <title>Expanding the biotechnology potential of lactobacilli through comparative genomics of 213 strains and associated genera.</title>
        <authorList>
            <person name="Sun Z."/>
            <person name="Harris H.M."/>
            <person name="McCann A."/>
            <person name="Guo C."/>
            <person name="Argimon S."/>
            <person name="Zhang W."/>
            <person name="Yang X."/>
            <person name="Jeffery I.B."/>
            <person name="Cooney J.C."/>
            <person name="Kagawa T.F."/>
            <person name="Liu W."/>
            <person name="Song Y."/>
            <person name="Salvetti E."/>
            <person name="Wrobel A."/>
            <person name="Rasinkangas P."/>
            <person name="Parkhill J."/>
            <person name="Rea M.C."/>
            <person name="O'Sullivan O."/>
            <person name="Ritari J."/>
            <person name="Douillard F.P."/>
            <person name="Paul Ross R."/>
            <person name="Yang R."/>
            <person name="Briner A.E."/>
            <person name="Felis G.E."/>
            <person name="de Vos W.M."/>
            <person name="Barrangou R."/>
            <person name="Klaenhammer T.R."/>
            <person name="Caufield P.W."/>
            <person name="Cui Y."/>
            <person name="Zhang H."/>
            <person name="O'Toole P.W."/>
        </authorList>
    </citation>
    <scope>NUCLEOTIDE SEQUENCE [LARGE SCALE GENOMIC DNA]</scope>
    <source>
        <strain evidence="1 2">DSM 23365</strain>
    </source>
</reference>
<dbReference type="AlphaFoldDB" id="A0A0R2EN33"/>
<dbReference type="PATRIC" id="fig|1423804.4.peg.2733"/>
<dbReference type="Proteomes" id="UP000051442">
    <property type="component" value="Unassembled WGS sequence"/>
</dbReference>
<keyword evidence="2" id="KW-1185">Reference proteome</keyword>
<proteinExistence type="predicted"/>
<organism evidence="1 2">
    <name type="scientific">Secundilactobacillus similis DSM 23365 = JCM 2765</name>
    <dbReference type="NCBI Taxonomy" id="1423804"/>
    <lineage>
        <taxon>Bacteria</taxon>
        <taxon>Bacillati</taxon>
        <taxon>Bacillota</taxon>
        <taxon>Bacilli</taxon>
        <taxon>Lactobacillales</taxon>
        <taxon>Lactobacillaceae</taxon>
        <taxon>Secundilactobacillus</taxon>
    </lineage>
</organism>
<comment type="caution">
    <text evidence="1">The sequence shown here is derived from an EMBL/GenBank/DDBJ whole genome shotgun (WGS) entry which is preliminary data.</text>
</comment>
<evidence type="ECO:0000313" key="1">
    <source>
        <dbReference type="EMBL" id="KRN17801.1"/>
    </source>
</evidence>
<sequence length="73" mass="8037">MKHAISEKTITSALKESGVQIDEKLVSALYALFNNEQFTSTLSDVVIENIDQRRSNTPKLMAAGKKATSIIKL</sequence>
<protein>
    <submittedName>
        <fullName evidence="1">Uncharacterized protein</fullName>
    </submittedName>
</protein>
<gene>
    <name evidence="1" type="ORF">FD14_GL002525</name>
</gene>
<dbReference type="EMBL" id="AYZM01000171">
    <property type="protein sequence ID" value="KRN17801.1"/>
    <property type="molecule type" value="Genomic_DNA"/>
</dbReference>
<dbReference type="RefSeq" id="WP_054734216.1">
    <property type="nucleotide sequence ID" value="NZ_AYZM01000171.1"/>
</dbReference>
<accession>A0A0R2EN33</accession>